<feature type="compositionally biased region" description="Polar residues" evidence="1">
    <location>
        <begin position="119"/>
        <end position="128"/>
    </location>
</feature>
<keyword evidence="3" id="KW-1185">Reference proteome</keyword>
<reference evidence="2 3" key="1">
    <citation type="submission" date="2024-01" db="EMBL/GenBank/DDBJ databases">
        <authorList>
            <person name="Allen C."/>
            <person name="Tagirdzhanova G."/>
        </authorList>
    </citation>
    <scope>NUCLEOTIDE SEQUENCE [LARGE SCALE GENOMIC DNA]</scope>
</reference>
<comment type="caution">
    <text evidence="2">The sequence shown here is derived from an EMBL/GenBank/DDBJ whole genome shotgun (WGS) entry which is preliminary data.</text>
</comment>
<evidence type="ECO:0000256" key="1">
    <source>
        <dbReference type="SAM" id="MobiDB-lite"/>
    </source>
</evidence>
<feature type="compositionally biased region" description="Basic and acidic residues" evidence="1">
    <location>
        <begin position="274"/>
        <end position="283"/>
    </location>
</feature>
<accession>A0ABP0AVU7</accession>
<dbReference type="Proteomes" id="UP001642405">
    <property type="component" value="Unassembled WGS sequence"/>
</dbReference>
<evidence type="ECO:0008006" key="4">
    <source>
        <dbReference type="Google" id="ProtNLM"/>
    </source>
</evidence>
<sequence>MLETSSRASGESPLFSVCSAGATSPLTAFSTAQGTSSNFRTSFNGSNFGDFLDTSNATAFTEHTDTPMAATPAQDFPLFAHIPWHSPGHSRGGICDMYGSYSGQAATGHSPLSDLYTSQPTWLTSPSRNGDEDTQNSSLSPQIMYQRADLGLGGHSPHDDATSGVYFSLDADLPSWSTVPSMDHTPSLQLPSPMKVPKTARISSTAASTKLPQVVTTSHGDMDDFVMPYKVSTRSQGGGELSIASAGHKRGTASGRRSSNKGKDSASASTTTGHEGHNPKPDRSASSGSCSAESGSMAGAKKEFVCKDPLCRSPAFTRMADLERHIRHIHTDADKKEQFLCDYAECSRSSTPFHRKDHYREHLREYHFEDLLKRGSNAHRSTSPNMASASAAQDYKKDKKQKQEEQLQNCKTDASWWRCARCLKRVSIAERGWTCPSCKGSIEEPRKAIRDQRASFAAGDHAVVPSNADMMSTLAATPDWVSGQYYPGTYE</sequence>
<feature type="region of interest" description="Disordered" evidence="1">
    <location>
        <begin position="119"/>
        <end position="138"/>
    </location>
</feature>
<proteinExistence type="predicted"/>
<evidence type="ECO:0000313" key="3">
    <source>
        <dbReference type="Proteomes" id="UP001642405"/>
    </source>
</evidence>
<feature type="region of interest" description="Disordered" evidence="1">
    <location>
        <begin position="376"/>
        <end position="400"/>
    </location>
</feature>
<gene>
    <name evidence="2" type="ORF">SCUCBS95973_001054</name>
</gene>
<name>A0ABP0AVU7_9PEZI</name>
<dbReference type="EMBL" id="CAWUHB010000004">
    <property type="protein sequence ID" value="CAK7211266.1"/>
    <property type="molecule type" value="Genomic_DNA"/>
</dbReference>
<feature type="compositionally biased region" description="Low complexity" evidence="1">
    <location>
        <begin position="284"/>
        <end position="294"/>
    </location>
</feature>
<dbReference type="Gene3D" id="3.30.160.60">
    <property type="entry name" value="Classic Zinc Finger"/>
    <property type="match status" value="1"/>
</dbReference>
<feature type="region of interest" description="Disordered" evidence="1">
    <location>
        <begin position="184"/>
        <end position="294"/>
    </location>
</feature>
<evidence type="ECO:0000313" key="2">
    <source>
        <dbReference type="EMBL" id="CAK7211266.1"/>
    </source>
</evidence>
<feature type="compositionally biased region" description="Polar residues" evidence="1">
    <location>
        <begin position="201"/>
        <end position="219"/>
    </location>
</feature>
<protein>
    <recommendedName>
        <fullName evidence="4">C2h2 finger domain containing protein</fullName>
    </recommendedName>
</protein>
<organism evidence="2 3">
    <name type="scientific">Sporothrix curviconia</name>
    <dbReference type="NCBI Taxonomy" id="1260050"/>
    <lineage>
        <taxon>Eukaryota</taxon>
        <taxon>Fungi</taxon>
        <taxon>Dikarya</taxon>
        <taxon>Ascomycota</taxon>
        <taxon>Pezizomycotina</taxon>
        <taxon>Sordariomycetes</taxon>
        <taxon>Sordariomycetidae</taxon>
        <taxon>Ophiostomatales</taxon>
        <taxon>Ophiostomataceae</taxon>
        <taxon>Sporothrix</taxon>
    </lineage>
</organism>